<dbReference type="GO" id="GO:0005783">
    <property type="term" value="C:endoplasmic reticulum"/>
    <property type="evidence" value="ECO:0007669"/>
    <property type="project" value="TreeGrafter"/>
</dbReference>
<dbReference type="GO" id="GO:0004467">
    <property type="term" value="F:long-chain fatty acid-CoA ligase activity"/>
    <property type="evidence" value="ECO:0007669"/>
    <property type="project" value="TreeGrafter"/>
</dbReference>
<dbReference type="PANTHER" id="PTHR43272">
    <property type="entry name" value="LONG-CHAIN-FATTY-ACID--COA LIGASE"/>
    <property type="match status" value="1"/>
</dbReference>
<dbReference type="InterPro" id="IPR000873">
    <property type="entry name" value="AMP-dep_synth/lig_dom"/>
</dbReference>
<evidence type="ECO:0000259" key="3">
    <source>
        <dbReference type="Pfam" id="PF00501"/>
    </source>
</evidence>
<dbReference type="InterPro" id="IPR042099">
    <property type="entry name" value="ANL_N_sf"/>
</dbReference>
<feature type="non-terminal residue" evidence="4">
    <location>
        <position position="180"/>
    </location>
</feature>
<keyword evidence="4" id="KW-0436">Ligase</keyword>
<dbReference type="SUPFAM" id="SSF56801">
    <property type="entry name" value="Acetyl-CoA synthetase-like"/>
    <property type="match status" value="1"/>
</dbReference>
<evidence type="ECO:0000256" key="2">
    <source>
        <dbReference type="ARBA" id="ARBA00022840"/>
    </source>
</evidence>
<protein>
    <submittedName>
        <fullName evidence="4">Long-chain-fatty-acid--CoA ligase 1</fullName>
    </submittedName>
</protein>
<dbReference type="GO" id="GO:0005524">
    <property type="term" value="F:ATP binding"/>
    <property type="evidence" value="ECO:0007669"/>
    <property type="project" value="UniProtKB-KW"/>
</dbReference>
<feature type="domain" description="AMP-dependent synthetase/ligase" evidence="3">
    <location>
        <begin position="10"/>
        <end position="180"/>
    </location>
</feature>
<dbReference type="PANTHER" id="PTHR43272:SF33">
    <property type="entry name" value="AMP-BINDING DOMAIN-CONTAINING PROTEIN-RELATED"/>
    <property type="match status" value="1"/>
</dbReference>
<dbReference type="GO" id="GO:0016020">
    <property type="term" value="C:membrane"/>
    <property type="evidence" value="ECO:0007669"/>
    <property type="project" value="TreeGrafter"/>
</dbReference>
<keyword evidence="1" id="KW-0547">Nucleotide-binding</keyword>
<feature type="non-terminal residue" evidence="4">
    <location>
        <position position="1"/>
    </location>
</feature>
<evidence type="ECO:0000256" key="1">
    <source>
        <dbReference type="ARBA" id="ARBA00022741"/>
    </source>
</evidence>
<dbReference type="EMBL" id="AJ871337">
    <property type="protein sequence ID" value="CAI59810.1"/>
    <property type="molecule type" value="Genomic_DNA"/>
</dbReference>
<proteinExistence type="predicted"/>
<dbReference type="Gene3D" id="3.40.50.12780">
    <property type="entry name" value="N-terminal domain of ligase-like"/>
    <property type="match status" value="1"/>
</dbReference>
<dbReference type="AlphaFoldDB" id="J3JS50"/>
<reference evidence="4" key="2">
    <citation type="journal article" date="2005" name="Nature">
        <title>An anaerobic mitochondrion that produces hydrogen.</title>
        <authorList>
            <person name="Boxma B."/>
            <person name="de Graaf R.M."/>
            <person name="van der Staay G.W.M."/>
            <person name="van Alen T.A."/>
            <person name="Ricard G."/>
            <person name="Gabaldon T."/>
            <person name="van Hoek A.H.A.M."/>
            <person name="Moon-van der Staay S.Y."/>
            <person name="Koopman W.J.H."/>
            <person name="van Hellemond J.J."/>
            <person name="Tielens A.G.M."/>
            <person name="Friedrich T."/>
            <person name="Veenhuis M."/>
            <person name="Huynen M.A."/>
            <person name="Hackstein J.H.P."/>
        </authorList>
    </citation>
    <scope>NUCLEOTIDE SEQUENCE</scope>
</reference>
<organism evidence="4">
    <name type="scientific">Nyctotherus ovalis</name>
    <name type="common">Ciliate protozoan</name>
    <dbReference type="NCBI Taxonomy" id="70075"/>
    <lineage>
        <taxon>Eukaryota</taxon>
        <taxon>Sar</taxon>
        <taxon>Alveolata</taxon>
        <taxon>Ciliophora</taxon>
        <taxon>Intramacronucleata</taxon>
        <taxon>Armophorea</taxon>
        <taxon>Clevelandellida</taxon>
        <taxon>Nyctotheridae</taxon>
        <taxon>Nyctotherus</taxon>
    </lineage>
</organism>
<reference evidence="4" key="1">
    <citation type="submission" date="2004-12" db="EMBL/GenBank/DDBJ databases">
        <authorList>
            <person name="van Hoek A.H."/>
        </authorList>
    </citation>
    <scope>NUCLEOTIDE SEQUENCE</scope>
</reference>
<accession>J3JS50</accession>
<evidence type="ECO:0000313" key="4">
    <source>
        <dbReference type="EMBL" id="CAI59810.1"/>
    </source>
</evidence>
<dbReference type="Pfam" id="PF00501">
    <property type="entry name" value="AMP-binding"/>
    <property type="match status" value="1"/>
</dbReference>
<keyword evidence="2" id="KW-0067">ATP-binding</keyword>
<sequence>VQHLGDQSYGPYQWKSYSEVYHIASCVARGMAKMNLPAEQEYKGSKLKLIGIYSKTKEEWLVTDIACWMLSVANVPLYDTLGEETICWTFAQTLLSTIFLTSDGVPKLASIMKKGKIKTLKNVVCFDEITSEAKQVAHEVGLRVIKFDELIALGEENRTMPLDFSGAESVITICYTSGTT</sequence>
<name>J3JS50_NYCOV</name>